<gene>
    <name evidence="7" type="ORF">NP493_233g03017</name>
</gene>
<dbReference type="AlphaFoldDB" id="A0AAD9UDK1"/>
<feature type="domain" description="Phosphoribosyltransferase" evidence="6">
    <location>
        <begin position="51"/>
        <end position="164"/>
    </location>
</feature>
<evidence type="ECO:0000313" key="8">
    <source>
        <dbReference type="Proteomes" id="UP001209878"/>
    </source>
</evidence>
<evidence type="ECO:0000256" key="4">
    <source>
        <dbReference type="ARBA" id="ARBA00022679"/>
    </source>
</evidence>
<keyword evidence="5" id="KW-0665">Pyrimidine biosynthesis</keyword>
<dbReference type="Gene3D" id="3.40.50.2020">
    <property type="match status" value="1"/>
</dbReference>
<dbReference type="EMBL" id="JAODUO010000235">
    <property type="protein sequence ID" value="KAK2185463.1"/>
    <property type="molecule type" value="Genomic_DNA"/>
</dbReference>
<sequence length="212" mass="23832">MATVSPKCSLSELIIRLFDVDGLKFGNFSMRTGEISPVYVDMRVMWSYPDIVKAVCENIWKLAEGLQYQHICGIPYQGIPMATYLSTSRDIPMLLKRQHVKSYGTGRLIEGHYRDTDVVLLIDDVLMTGGTFLKDVPQFRSEGLEVIDCVVFLDRDQGGADRVSGQLNVKVHSVVTLPQVFEILLKAERVTQSTVDTTLQYLKDNQFHGAVV</sequence>
<organism evidence="7 8">
    <name type="scientific">Ridgeia piscesae</name>
    <name type="common">Tubeworm</name>
    <dbReference type="NCBI Taxonomy" id="27915"/>
    <lineage>
        <taxon>Eukaryota</taxon>
        <taxon>Metazoa</taxon>
        <taxon>Spiralia</taxon>
        <taxon>Lophotrochozoa</taxon>
        <taxon>Annelida</taxon>
        <taxon>Polychaeta</taxon>
        <taxon>Sedentaria</taxon>
        <taxon>Canalipalpata</taxon>
        <taxon>Sabellida</taxon>
        <taxon>Siboglinidae</taxon>
        <taxon>Ridgeia</taxon>
    </lineage>
</organism>
<dbReference type="CDD" id="cd06223">
    <property type="entry name" value="PRTases_typeI"/>
    <property type="match status" value="1"/>
</dbReference>
<dbReference type="InterPro" id="IPR000836">
    <property type="entry name" value="PRTase_dom"/>
</dbReference>
<dbReference type="InterPro" id="IPR029057">
    <property type="entry name" value="PRTase-like"/>
</dbReference>
<accession>A0AAD9UDK1</accession>
<dbReference type="EC" id="2.4.2.10" evidence="2"/>
<keyword evidence="3" id="KW-0328">Glycosyltransferase</keyword>
<evidence type="ECO:0000256" key="2">
    <source>
        <dbReference type="ARBA" id="ARBA00011971"/>
    </source>
</evidence>
<keyword evidence="4" id="KW-0808">Transferase</keyword>
<evidence type="ECO:0000256" key="1">
    <source>
        <dbReference type="ARBA" id="ARBA00004889"/>
    </source>
</evidence>
<proteinExistence type="inferred from homology"/>
<comment type="pathway">
    <text evidence="1">Pyrimidine metabolism; UMP biosynthesis via de novo pathway; UMP from orotate: step 1/2.</text>
</comment>
<dbReference type="InterPro" id="IPR004467">
    <property type="entry name" value="Or_phspho_trans_dom"/>
</dbReference>
<name>A0AAD9UDK1_RIDPI</name>
<dbReference type="GO" id="GO:0006222">
    <property type="term" value="P:UMP biosynthetic process"/>
    <property type="evidence" value="ECO:0007669"/>
    <property type="project" value="TreeGrafter"/>
</dbReference>
<evidence type="ECO:0000259" key="6">
    <source>
        <dbReference type="Pfam" id="PF00156"/>
    </source>
</evidence>
<protein>
    <recommendedName>
        <fullName evidence="2">orotate phosphoribosyltransferase</fullName>
        <ecNumber evidence="2">2.4.2.10</ecNumber>
    </recommendedName>
</protein>
<dbReference type="NCBIfam" id="TIGR00336">
    <property type="entry name" value="pyrE"/>
    <property type="match status" value="1"/>
</dbReference>
<dbReference type="GO" id="GO:0004590">
    <property type="term" value="F:orotidine-5'-phosphate decarboxylase activity"/>
    <property type="evidence" value="ECO:0007669"/>
    <property type="project" value="TreeGrafter"/>
</dbReference>
<evidence type="ECO:0000256" key="5">
    <source>
        <dbReference type="ARBA" id="ARBA00022975"/>
    </source>
</evidence>
<dbReference type="Pfam" id="PF00156">
    <property type="entry name" value="Pribosyltran"/>
    <property type="match status" value="1"/>
</dbReference>
<dbReference type="HAMAP" id="MF_01208">
    <property type="entry name" value="PyrE"/>
    <property type="match status" value="1"/>
</dbReference>
<dbReference type="PANTHER" id="PTHR19278">
    <property type="entry name" value="OROTATE PHOSPHORIBOSYLTRANSFERASE"/>
    <property type="match status" value="1"/>
</dbReference>
<reference evidence="7" key="1">
    <citation type="journal article" date="2023" name="Mol. Biol. Evol.">
        <title>Third-Generation Sequencing Reveals the Adaptive Role of the Epigenome in Three Deep-Sea Polychaetes.</title>
        <authorList>
            <person name="Perez M."/>
            <person name="Aroh O."/>
            <person name="Sun Y."/>
            <person name="Lan Y."/>
            <person name="Juniper S.K."/>
            <person name="Young C.R."/>
            <person name="Angers B."/>
            <person name="Qian P.Y."/>
        </authorList>
    </citation>
    <scope>NUCLEOTIDE SEQUENCE</scope>
    <source>
        <strain evidence="7">R07B-5</strain>
    </source>
</reference>
<dbReference type="GO" id="GO:0019856">
    <property type="term" value="P:pyrimidine nucleobase biosynthetic process"/>
    <property type="evidence" value="ECO:0007669"/>
    <property type="project" value="TreeGrafter"/>
</dbReference>
<evidence type="ECO:0000256" key="3">
    <source>
        <dbReference type="ARBA" id="ARBA00022676"/>
    </source>
</evidence>
<keyword evidence="8" id="KW-1185">Reference proteome</keyword>
<dbReference type="SUPFAM" id="SSF53271">
    <property type="entry name" value="PRTase-like"/>
    <property type="match status" value="1"/>
</dbReference>
<dbReference type="GO" id="GO:0004588">
    <property type="term" value="F:orotate phosphoribosyltransferase activity"/>
    <property type="evidence" value="ECO:0007669"/>
    <property type="project" value="UniProtKB-EC"/>
</dbReference>
<dbReference type="Proteomes" id="UP001209878">
    <property type="component" value="Unassembled WGS sequence"/>
</dbReference>
<dbReference type="InterPro" id="IPR023031">
    <property type="entry name" value="OPRT"/>
</dbReference>
<dbReference type="PANTHER" id="PTHR19278:SF9">
    <property type="entry name" value="URIDINE 5'-MONOPHOSPHATE SYNTHASE"/>
    <property type="match status" value="1"/>
</dbReference>
<comment type="caution">
    <text evidence="7">The sequence shown here is derived from an EMBL/GenBank/DDBJ whole genome shotgun (WGS) entry which is preliminary data.</text>
</comment>
<evidence type="ECO:0000313" key="7">
    <source>
        <dbReference type="EMBL" id="KAK2185463.1"/>
    </source>
</evidence>